<dbReference type="OMA" id="NGREHMK"/>
<gene>
    <name evidence="1" type="ORF">MGYG_02113</name>
</gene>
<evidence type="ECO:0000313" key="2">
    <source>
        <dbReference type="Proteomes" id="UP000002669"/>
    </source>
</evidence>
<dbReference type="OrthoDB" id="2013972at2759"/>
<protein>
    <submittedName>
        <fullName evidence="1">Uncharacterized protein</fullName>
    </submittedName>
</protein>
<dbReference type="InParanoid" id="E4UPR2"/>
<dbReference type="VEuPathDB" id="FungiDB:MGYG_02113"/>
<keyword evidence="2" id="KW-1185">Reference proteome</keyword>
<dbReference type="STRING" id="535722.E4UPR2"/>
<accession>E4UPR2</accession>
<sequence>MDLASVVGPPAGLDAALMFGFSSADRRPRGEASFGCSGVQYTRIKPLPSPLAPPPEHPSELRREKDIPPALECVFGDSNISLNTIRCVLRDVDINLRAQPKLSKMIFDHILTIQKVSRWATADLHAFLLDPSLNTPGSNNYTALMDYLTLEKLALPIIIEHICQLRIGLTLGTVPLAEIQNIIVKLPHVNAAEDSFAHSQRGFLVSAYTELWTGLRECSVLTASDLGTSTLKLWLDIMLGAPAGTESIALCNHIVHALRKRDRLDQKTMSKVLLYTLEFATENQAMPRKDGWINRKSLQYRLQEISDTLRYSSRTFAISSILGTTEYLICSPNYDANRPQMLLLWSWMLQRLVGLRDMLSSEIWMEFQAPWPNKNQPDKPLTTEEVCFVRMWLLRTIGRRTKWYFDVDSRRMDLFGKHLLYLKQVSGLHGRGDMLAKVKSLMARFDNLGLPCTDHVLVTAVRSKYMERMGLAGPLPQSMISVINSLDCGVLHKPEFMWTYEKGTSVKSLGNALFEQAALETDITDPHFLHRLLLYTESNAIHSRGVLLRLIENHKPLRYALQKLRLSQPDKDAVVEVTRYLPEGVPILDPQACLNTITFLALVFAIVPVSDRVAWRLTYRCCKLLRTQNAPILPAMCRALYHAGIQRWVDSGSRVPYERRKYIMDILREVEGPQVGGLKAS</sequence>
<dbReference type="eggNOG" id="ENOG502ST5Y">
    <property type="taxonomic scope" value="Eukaryota"/>
</dbReference>
<dbReference type="EMBL" id="DS989823">
    <property type="protein sequence ID" value="EFQ99099.1"/>
    <property type="molecule type" value="Genomic_DNA"/>
</dbReference>
<name>E4UPR2_ARTGP</name>
<proteinExistence type="predicted"/>
<dbReference type="GeneID" id="10029878"/>
<evidence type="ECO:0000313" key="1">
    <source>
        <dbReference type="EMBL" id="EFQ99099.1"/>
    </source>
</evidence>
<reference evidence="2" key="1">
    <citation type="journal article" date="2012" name="MBio">
        <title>Comparative genome analysis of Trichophyton rubrum and related dermatophytes reveals candidate genes involved in infection.</title>
        <authorList>
            <person name="Martinez D.A."/>
            <person name="Oliver B.G."/>
            <person name="Graeser Y."/>
            <person name="Goldberg J.M."/>
            <person name="Li W."/>
            <person name="Martinez-Rossi N.M."/>
            <person name="Monod M."/>
            <person name="Shelest E."/>
            <person name="Barton R.C."/>
            <person name="Birch E."/>
            <person name="Brakhage A.A."/>
            <person name="Chen Z."/>
            <person name="Gurr S.J."/>
            <person name="Heiman D."/>
            <person name="Heitman J."/>
            <person name="Kosti I."/>
            <person name="Rossi A."/>
            <person name="Saif S."/>
            <person name="Samalova M."/>
            <person name="Saunders C.W."/>
            <person name="Shea T."/>
            <person name="Summerbell R.C."/>
            <person name="Xu J."/>
            <person name="Young S."/>
            <person name="Zeng Q."/>
            <person name="Birren B.W."/>
            <person name="Cuomo C.A."/>
            <person name="White T.C."/>
        </authorList>
    </citation>
    <scope>NUCLEOTIDE SEQUENCE [LARGE SCALE GENOMIC DNA]</scope>
    <source>
        <strain evidence="2">ATCC MYA-4604 / CBS 118893</strain>
    </source>
</reference>
<dbReference type="RefSeq" id="XP_003174582.1">
    <property type="nucleotide sequence ID" value="XM_003174534.1"/>
</dbReference>
<organism evidence="2">
    <name type="scientific">Arthroderma gypseum (strain ATCC MYA-4604 / CBS 118893)</name>
    <name type="common">Microsporum gypseum</name>
    <dbReference type="NCBI Taxonomy" id="535722"/>
    <lineage>
        <taxon>Eukaryota</taxon>
        <taxon>Fungi</taxon>
        <taxon>Dikarya</taxon>
        <taxon>Ascomycota</taxon>
        <taxon>Pezizomycotina</taxon>
        <taxon>Eurotiomycetes</taxon>
        <taxon>Eurotiomycetidae</taxon>
        <taxon>Onygenales</taxon>
        <taxon>Arthrodermataceae</taxon>
        <taxon>Nannizzia</taxon>
    </lineage>
</organism>
<dbReference type="HOGENOM" id="CLU_014665_0_0_1"/>
<dbReference type="AlphaFoldDB" id="E4UPR2"/>
<dbReference type="Proteomes" id="UP000002669">
    <property type="component" value="Unassembled WGS sequence"/>
</dbReference>